<keyword evidence="1" id="KW-0732">Signal</keyword>
<protein>
    <recommendedName>
        <fullName evidence="4">Outer membrane lipoprotein carrier protein LolA</fullName>
    </recommendedName>
</protein>
<sequence>MRAAVAILLSLALAKPAFADITAKYAPPNSAATVRLEIASNGDVRGDLYGKTAKQSSAFIIRNGQYYFLDTGPSGIGVIRAEDMNRLLLEKIDPATRAQEQQADNVLSFPEKGLATVNGRTGAAFDMQVGSGDLLSPESWAVMSSDPTLAPIGAAMVRVFKLSMTNVAMVNGQQTFRNMLSVLKRGSPLSAVLFFGSAQLQSVDFKAIPATEFALPAKPDTFEAARNRLSSEGKL</sequence>
<dbReference type="AlphaFoldDB" id="A0A964E5Z7"/>
<dbReference type="Proteomes" id="UP000721844">
    <property type="component" value="Unassembled WGS sequence"/>
</dbReference>
<dbReference type="EMBL" id="JAESVA010000010">
    <property type="protein sequence ID" value="MCB8883064.1"/>
    <property type="molecule type" value="Genomic_DNA"/>
</dbReference>
<evidence type="ECO:0000313" key="3">
    <source>
        <dbReference type="Proteomes" id="UP000721844"/>
    </source>
</evidence>
<proteinExistence type="predicted"/>
<name>A0A964E5Z7_9PROT</name>
<comment type="caution">
    <text evidence="2">The sequence shown here is derived from an EMBL/GenBank/DDBJ whole genome shotgun (WGS) entry which is preliminary data.</text>
</comment>
<evidence type="ECO:0000313" key="2">
    <source>
        <dbReference type="EMBL" id="MCB8883064.1"/>
    </source>
</evidence>
<feature type="chain" id="PRO_5037661946" description="Outer membrane lipoprotein carrier protein LolA" evidence="1">
    <location>
        <begin position="20"/>
        <end position="235"/>
    </location>
</feature>
<feature type="signal peptide" evidence="1">
    <location>
        <begin position="1"/>
        <end position="19"/>
    </location>
</feature>
<organism evidence="2 3">
    <name type="scientific">Acidisoma cellulosilyticum</name>
    <dbReference type="NCBI Taxonomy" id="2802395"/>
    <lineage>
        <taxon>Bacteria</taxon>
        <taxon>Pseudomonadati</taxon>
        <taxon>Pseudomonadota</taxon>
        <taxon>Alphaproteobacteria</taxon>
        <taxon>Acetobacterales</taxon>
        <taxon>Acidocellaceae</taxon>
        <taxon>Acidisoma</taxon>
    </lineage>
</organism>
<keyword evidence="3" id="KW-1185">Reference proteome</keyword>
<reference evidence="2 3" key="1">
    <citation type="journal article" date="2021" name="Microorganisms">
        <title>Acidisoma silvae sp. nov. and Acidisomacellulosilytica sp. nov., Two Acidophilic Bacteria Isolated from Decaying Wood, Hydrolyzing Cellulose and Producing Poly-3-hydroxybutyrate.</title>
        <authorList>
            <person name="Mieszkin S."/>
            <person name="Pouder E."/>
            <person name="Uroz S."/>
            <person name="Simon-Colin C."/>
            <person name="Alain K."/>
        </authorList>
    </citation>
    <scope>NUCLEOTIDE SEQUENCE [LARGE SCALE GENOMIC DNA]</scope>
    <source>
        <strain evidence="2 3">HW T5.17</strain>
    </source>
</reference>
<evidence type="ECO:0008006" key="4">
    <source>
        <dbReference type="Google" id="ProtNLM"/>
    </source>
</evidence>
<gene>
    <name evidence="2" type="ORF">ACELLULO517_22640</name>
</gene>
<evidence type="ECO:0000256" key="1">
    <source>
        <dbReference type="SAM" id="SignalP"/>
    </source>
</evidence>
<accession>A0A964E5Z7</accession>
<dbReference type="RefSeq" id="WP_227309721.1">
    <property type="nucleotide sequence ID" value="NZ_JAESVA010000010.1"/>
</dbReference>